<dbReference type="SUPFAM" id="SSF88697">
    <property type="entry name" value="PUA domain-like"/>
    <property type="match status" value="1"/>
</dbReference>
<dbReference type="Gene3D" id="2.40.240.20">
    <property type="entry name" value="Hypothetical PUA domain-like, domain 1"/>
    <property type="match status" value="1"/>
</dbReference>
<dbReference type="eggNOG" id="COG1385">
    <property type="taxonomic scope" value="Bacteria"/>
</dbReference>
<keyword evidence="6 12" id="KW-0698">rRNA processing</keyword>
<evidence type="ECO:0000256" key="4">
    <source>
        <dbReference type="ARBA" id="ARBA00013673"/>
    </source>
</evidence>
<dbReference type="EMBL" id="FOIL01000010">
    <property type="protein sequence ID" value="SET26660.1"/>
    <property type="molecule type" value="Genomic_DNA"/>
</dbReference>
<dbReference type="InterPro" id="IPR006700">
    <property type="entry name" value="RsmE"/>
</dbReference>
<dbReference type="Pfam" id="PF20260">
    <property type="entry name" value="PUA_4"/>
    <property type="match status" value="1"/>
</dbReference>
<comment type="catalytic activity">
    <reaction evidence="11 12">
        <text>uridine(1498) in 16S rRNA + S-adenosyl-L-methionine = N(3)-methyluridine(1498) in 16S rRNA + S-adenosyl-L-homocysteine + H(+)</text>
        <dbReference type="Rhea" id="RHEA:42920"/>
        <dbReference type="Rhea" id="RHEA-COMP:10283"/>
        <dbReference type="Rhea" id="RHEA-COMP:10284"/>
        <dbReference type="ChEBI" id="CHEBI:15378"/>
        <dbReference type="ChEBI" id="CHEBI:57856"/>
        <dbReference type="ChEBI" id="CHEBI:59789"/>
        <dbReference type="ChEBI" id="CHEBI:65315"/>
        <dbReference type="ChEBI" id="CHEBI:74502"/>
        <dbReference type="EC" id="2.1.1.193"/>
    </reaction>
</comment>
<dbReference type="PANTHER" id="PTHR30027:SF3">
    <property type="entry name" value="16S RRNA (URACIL(1498)-N(3))-METHYLTRANSFERASE"/>
    <property type="match status" value="1"/>
</dbReference>
<comment type="similarity">
    <text evidence="2 12">Belongs to the RNA methyltransferase RsmE family.</text>
</comment>
<feature type="domain" description="Ribosomal RNA small subunit methyltransferase E methyltransferase" evidence="13">
    <location>
        <begin position="73"/>
        <end position="240"/>
    </location>
</feature>
<evidence type="ECO:0000256" key="2">
    <source>
        <dbReference type="ARBA" id="ARBA00005528"/>
    </source>
</evidence>
<evidence type="ECO:0000313" key="15">
    <source>
        <dbReference type="EMBL" id="SET26660.1"/>
    </source>
</evidence>
<dbReference type="SUPFAM" id="SSF75217">
    <property type="entry name" value="alpha/beta knot"/>
    <property type="match status" value="1"/>
</dbReference>
<reference evidence="15 16" key="1">
    <citation type="submission" date="2016-10" db="EMBL/GenBank/DDBJ databases">
        <authorList>
            <person name="de Groot N.N."/>
        </authorList>
    </citation>
    <scope>NUCLEOTIDE SEQUENCE [LARGE SCALE GENOMIC DNA]</scope>
    <source>
        <strain evidence="15 16">KH1P1</strain>
    </source>
</reference>
<dbReference type="EC" id="2.1.1.193" evidence="3 12"/>
<evidence type="ECO:0000256" key="1">
    <source>
        <dbReference type="ARBA" id="ARBA00004496"/>
    </source>
</evidence>
<evidence type="ECO:0000256" key="8">
    <source>
        <dbReference type="ARBA" id="ARBA00022679"/>
    </source>
</evidence>
<accession>A0A1I0D372</accession>
<evidence type="ECO:0000259" key="13">
    <source>
        <dbReference type="Pfam" id="PF04452"/>
    </source>
</evidence>
<dbReference type="NCBIfam" id="TIGR00046">
    <property type="entry name" value="RsmE family RNA methyltransferase"/>
    <property type="match status" value="1"/>
</dbReference>
<dbReference type="GO" id="GO:0005737">
    <property type="term" value="C:cytoplasm"/>
    <property type="evidence" value="ECO:0007669"/>
    <property type="project" value="UniProtKB-SubCell"/>
</dbReference>
<gene>
    <name evidence="15" type="ORF">SAMN04487771_101020</name>
</gene>
<sequence length="246" mass="27260">MYHFFVEPDQIEEERITILGEDVNHIGNVLRMKPGEKVLISAEGEMDRLCGIEEIRRDEVICRILEVRKENNELPARIHLYQGLPKSDKMELIIQKAVELGAYRIVPVLTKNTVVKLDAKKAESKVKRWNAIALAAAKQSKRSVIPEVAPVISFGQALEEVKGFDLKLIPYENADGMAKTRELLGKAAPGQDIAVFIGPEGGFDPGEIEKAQDAGTEPVTLGKRILRTETAGLCILSALMMQLDDC</sequence>
<evidence type="ECO:0000256" key="9">
    <source>
        <dbReference type="ARBA" id="ARBA00022691"/>
    </source>
</evidence>
<evidence type="ECO:0000256" key="5">
    <source>
        <dbReference type="ARBA" id="ARBA00022490"/>
    </source>
</evidence>
<keyword evidence="9 12" id="KW-0949">S-adenosyl-L-methionine</keyword>
<dbReference type="STRING" id="1526.SAMN02910262_01741"/>
<proteinExistence type="inferred from homology"/>
<dbReference type="GO" id="GO:0070042">
    <property type="term" value="F:rRNA (uridine-N3-)-methyltransferase activity"/>
    <property type="evidence" value="ECO:0007669"/>
    <property type="project" value="TreeGrafter"/>
</dbReference>
<comment type="function">
    <text evidence="10 12">Specifically methylates the N3 position of the uracil ring of uridine 1498 (m3U1498) in 16S rRNA. Acts on the fully assembled 30S ribosomal subunit.</text>
</comment>
<dbReference type="NCBIfam" id="NF008692">
    <property type="entry name" value="PRK11713.1-5"/>
    <property type="match status" value="1"/>
</dbReference>
<comment type="subcellular location">
    <subcellularLocation>
        <location evidence="1 12">Cytoplasm</location>
    </subcellularLocation>
</comment>
<evidence type="ECO:0000256" key="3">
    <source>
        <dbReference type="ARBA" id="ARBA00012328"/>
    </source>
</evidence>
<dbReference type="InterPro" id="IPR015947">
    <property type="entry name" value="PUA-like_sf"/>
</dbReference>
<evidence type="ECO:0000256" key="6">
    <source>
        <dbReference type="ARBA" id="ARBA00022552"/>
    </source>
</evidence>
<dbReference type="Proteomes" id="UP000199820">
    <property type="component" value="Unassembled WGS sequence"/>
</dbReference>
<dbReference type="InterPro" id="IPR046887">
    <property type="entry name" value="RsmE_PUA-like"/>
</dbReference>
<dbReference type="CDD" id="cd18084">
    <property type="entry name" value="RsmE-like"/>
    <property type="match status" value="1"/>
</dbReference>
<dbReference type="AlphaFoldDB" id="A0A1I0D372"/>
<protein>
    <recommendedName>
        <fullName evidence="4 12">Ribosomal RNA small subunit methyltransferase E</fullName>
        <ecNumber evidence="3 12">2.1.1.193</ecNumber>
    </recommendedName>
</protein>
<dbReference type="Gene3D" id="3.40.1280.10">
    <property type="match status" value="1"/>
</dbReference>
<dbReference type="Pfam" id="PF04452">
    <property type="entry name" value="Methyltrans_RNA"/>
    <property type="match status" value="1"/>
</dbReference>
<dbReference type="PIRSF" id="PIRSF015601">
    <property type="entry name" value="MTase_slr0722"/>
    <property type="match status" value="1"/>
</dbReference>
<dbReference type="InterPro" id="IPR029026">
    <property type="entry name" value="tRNA_m1G_MTases_N"/>
</dbReference>
<evidence type="ECO:0000256" key="10">
    <source>
        <dbReference type="ARBA" id="ARBA00025699"/>
    </source>
</evidence>
<organism evidence="15 16">
    <name type="scientific">[Clostridium] aminophilum</name>
    <dbReference type="NCBI Taxonomy" id="1526"/>
    <lineage>
        <taxon>Bacteria</taxon>
        <taxon>Bacillati</taxon>
        <taxon>Bacillota</taxon>
        <taxon>Clostridia</taxon>
        <taxon>Lachnospirales</taxon>
        <taxon>Lachnospiraceae</taxon>
    </lineage>
</organism>
<evidence type="ECO:0000256" key="11">
    <source>
        <dbReference type="ARBA" id="ARBA00047944"/>
    </source>
</evidence>
<name>A0A1I0D372_9FIRM</name>
<dbReference type="InterPro" id="IPR029028">
    <property type="entry name" value="Alpha/beta_knot_MTases"/>
</dbReference>
<dbReference type="RefSeq" id="WP_074649016.1">
    <property type="nucleotide sequence ID" value="NZ_FOIL01000010.1"/>
</dbReference>
<evidence type="ECO:0000259" key="14">
    <source>
        <dbReference type="Pfam" id="PF20260"/>
    </source>
</evidence>
<keyword evidence="16" id="KW-1185">Reference proteome</keyword>
<evidence type="ECO:0000256" key="7">
    <source>
        <dbReference type="ARBA" id="ARBA00022603"/>
    </source>
</evidence>
<dbReference type="GO" id="GO:0070475">
    <property type="term" value="P:rRNA base methylation"/>
    <property type="evidence" value="ECO:0007669"/>
    <property type="project" value="TreeGrafter"/>
</dbReference>
<evidence type="ECO:0000256" key="12">
    <source>
        <dbReference type="PIRNR" id="PIRNR015601"/>
    </source>
</evidence>
<dbReference type="OrthoDB" id="9815641at2"/>
<keyword evidence="5 12" id="KW-0963">Cytoplasm</keyword>
<evidence type="ECO:0000313" key="16">
    <source>
        <dbReference type="Proteomes" id="UP000199820"/>
    </source>
</evidence>
<keyword evidence="7 12" id="KW-0489">Methyltransferase</keyword>
<feature type="domain" description="Ribosomal RNA small subunit methyltransferase E PUA-like" evidence="14">
    <location>
        <begin position="20"/>
        <end position="65"/>
    </location>
</feature>
<dbReference type="PANTHER" id="PTHR30027">
    <property type="entry name" value="RIBOSOMAL RNA SMALL SUBUNIT METHYLTRANSFERASE E"/>
    <property type="match status" value="1"/>
</dbReference>
<dbReference type="InterPro" id="IPR046886">
    <property type="entry name" value="RsmE_MTase_dom"/>
</dbReference>
<keyword evidence="8 12" id="KW-0808">Transferase</keyword>